<feature type="domain" description="ABC transporter" evidence="5">
    <location>
        <begin position="12"/>
        <end position="250"/>
    </location>
</feature>
<dbReference type="InterPro" id="IPR027417">
    <property type="entry name" value="P-loop_NTPase"/>
</dbReference>
<dbReference type="Proteomes" id="UP000198960">
    <property type="component" value="Unassembled WGS sequence"/>
</dbReference>
<evidence type="ECO:0000313" key="6">
    <source>
        <dbReference type="EMBL" id="SEO57470.1"/>
    </source>
</evidence>
<dbReference type="GO" id="GO:0005524">
    <property type="term" value="F:ATP binding"/>
    <property type="evidence" value="ECO:0007669"/>
    <property type="project" value="UniProtKB-KW"/>
</dbReference>
<sequence length="511" mass="54524">MSTTVADRPAALSVRGLSKTFQGQQALRQVALDLQPGEIHCLLGQNGSGKSTLIKILAGYHTPDPGSEASVFGTEVEVGPHMAEKSGLRFIHQDLGMIDSLSVADNMSLGGSFPGRFWLSDRQHVRHSQAILDSYGVKVDAAATIGELSLAARTLVAVVRALHFGPAKDAILVLDEPTAALAEADKQLLFTLLREVQARGQTILYVTHLLQEVFELGDRVTILRNGSVVATRPLAGLDHDSLIELILGRKLEALYPDHEESAGVAVLQAEHLAGGNVKDLSLSVRAGEIVGVVGLMGSGAEDVPHLLFGSRPRAAGVVRVDGRDVPPDAPAASIRAGIAFSPGERKRLAVLGEWSVRENITLPRLKGLGRLRWMSRRAEGRDVAPYVAKYGVHPRDPEMRLASLSGGNQQKVVIARWMRSGAHVFLLEEPTAGVDVGAKRAIYDAILQAAAGGSAILLMTSDFDEAASMCDRVLVLRDGVLGASVPRAEATTDRLLGESISRSRSKDSLHV</sequence>
<keyword evidence="3" id="KW-0547">Nucleotide-binding</keyword>
<dbReference type="SUPFAM" id="SSF52540">
    <property type="entry name" value="P-loop containing nucleoside triphosphate hydrolases"/>
    <property type="match status" value="2"/>
</dbReference>
<dbReference type="InterPro" id="IPR003439">
    <property type="entry name" value="ABC_transporter-like_ATP-bd"/>
</dbReference>
<dbReference type="PANTHER" id="PTHR43790:SF9">
    <property type="entry name" value="GALACTOFURANOSE TRANSPORTER ATP-BINDING PROTEIN YTFR"/>
    <property type="match status" value="1"/>
</dbReference>
<dbReference type="SMART" id="SM00382">
    <property type="entry name" value="AAA"/>
    <property type="match status" value="2"/>
</dbReference>
<name>A0A1H8QTC8_9ACTN</name>
<keyword evidence="1" id="KW-0813">Transport</keyword>
<protein>
    <submittedName>
        <fullName evidence="6">Ribose transport system ATP-binding protein</fullName>
    </submittedName>
</protein>
<accession>A0A1H8QTC8</accession>
<evidence type="ECO:0000313" key="7">
    <source>
        <dbReference type="Proteomes" id="UP000198960"/>
    </source>
</evidence>
<dbReference type="PROSITE" id="PS50893">
    <property type="entry name" value="ABC_TRANSPORTER_2"/>
    <property type="match status" value="2"/>
</dbReference>
<dbReference type="InterPro" id="IPR017871">
    <property type="entry name" value="ABC_transporter-like_CS"/>
</dbReference>
<dbReference type="InterPro" id="IPR050107">
    <property type="entry name" value="ABC_carbohydrate_import_ATPase"/>
</dbReference>
<dbReference type="CDD" id="cd03216">
    <property type="entry name" value="ABC_Carb_Monos_I"/>
    <property type="match status" value="1"/>
</dbReference>
<reference evidence="7" key="1">
    <citation type="submission" date="2016-10" db="EMBL/GenBank/DDBJ databases">
        <authorList>
            <person name="Varghese N."/>
            <person name="Submissions S."/>
        </authorList>
    </citation>
    <scope>NUCLEOTIDE SEQUENCE [LARGE SCALE GENOMIC DNA]</scope>
    <source>
        <strain evidence="7">DSM 45413</strain>
    </source>
</reference>
<evidence type="ECO:0000256" key="2">
    <source>
        <dbReference type="ARBA" id="ARBA00022737"/>
    </source>
</evidence>
<evidence type="ECO:0000256" key="1">
    <source>
        <dbReference type="ARBA" id="ARBA00022448"/>
    </source>
</evidence>
<dbReference type="CDD" id="cd03215">
    <property type="entry name" value="ABC_Carb_Monos_II"/>
    <property type="match status" value="1"/>
</dbReference>
<dbReference type="PANTHER" id="PTHR43790">
    <property type="entry name" value="CARBOHYDRATE TRANSPORT ATP-BINDING PROTEIN MG119-RELATED"/>
    <property type="match status" value="1"/>
</dbReference>
<dbReference type="PROSITE" id="PS00211">
    <property type="entry name" value="ABC_TRANSPORTER_1"/>
    <property type="match status" value="2"/>
</dbReference>
<keyword evidence="7" id="KW-1185">Reference proteome</keyword>
<proteinExistence type="predicted"/>
<evidence type="ECO:0000259" key="5">
    <source>
        <dbReference type="PROSITE" id="PS50893"/>
    </source>
</evidence>
<evidence type="ECO:0000256" key="3">
    <source>
        <dbReference type="ARBA" id="ARBA00022741"/>
    </source>
</evidence>
<keyword evidence="2" id="KW-0677">Repeat</keyword>
<gene>
    <name evidence="6" type="ORF">SAMN05660991_00792</name>
</gene>
<keyword evidence="4 6" id="KW-0067">ATP-binding</keyword>
<dbReference type="AlphaFoldDB" id="A0A1H8QTC8"/>
<dbReference type="EMBL" id="FOEE01000002">
    <property type="protein sequence ID" value="SEO57470.1"/>
    <property type="molecule type" value="Genomic_DNA"/>
</dbReference>
<evidence type="ECO:0000256" key="4">
    <source>
        <dbReference type="ARBA" id="ARBA00022840"/>
    </source>
</evidence>
<organism evidence="6 7">
    <name type="scientific">Trujillonella endophytica</name>
    <dbReference type="NCBI Taxonomy" id="673521"/>
    <lineage>
        <taxon>Bacteria</taxon>
        <taxon>Bacillati</taxon>
        <taxon>Actinomycetota</taxon>
        <taxon>Actinomycetes</taxon>
        <taxon>Geodermatophilales</taxon>
        <taxon>Geodermatophilaceae</taxon>
        <taxon>Trujillonella</taxon>
    </lineage>
</organism>
<dbReference type="Pfam" id="PF00005">
    <property type="entry name" value="ABC_tran"/>
    <property type="match status" value="2"/>
</dbReference>
<dbReference type="OrthoDB" id="3311037at2"/>
<dbReference type="InterPro" id="IPR003593">
    <property type="entry name" value="AAA+_ATPase"/>
</dbReference>
<dbReference type="STRING" id="673521.SAMN05660991_00792"/>
<dbReference type="Gene3D" id="3.40.50.300">
    <property type="entry name" value="P-loop containing nucleotide triphosphate hydrolases"/>
    <property type="match status" value="2"/>
</dbReference>
<feature type="domain" description="ABC transporter" evidence="5">
    <location>
        <begin position="249"/>
        <end position="503"/>
    </location>
</feature>
<dbReference type="GO" id="GO:0016887">
    <property type="term" value="F:ATP hydrolysis activity"/>
    <property type="evidence" value="ECO:0007669"/>
    <property type="project" value="InterPro"/>
</dbReference>
<dbReference type="RefSeq" id="WP_091940405.1">
    <property type="nucleotide sequence ID" value="NZ_FOEE01000002.1"/>
</dbReference>